<dbReference type="HOGENOM" id="CLU_035018_1_1_7"/>
<dbReference type="PANTHER" id="PTHR23521:SF3">
    <property type="entry name" value="MFS TRANSPORTER"/>
    <property type="match status" value="1"/>
</dbReference>
<feature type="transmembrane region" description="Helical" evidence="6">
    <location>
        <begin position="352"/>
        <end position="369"/>
    </location>
</feature>
<evidence type="ECO:0000256" key="5">
    <source>
        <dbReference type="SAM" id="MobiDB-lite"/>
    </source>
</evidence>
<comment type="subcellular location">
    <subcellularLocation>
        <location evidence="1">Membrane</location>
        <topology evidence="1">Multi-pass membrane protein</topology>
    </subcellularLocation>
</comment>
<accession>Q7M811</accession>
<keyword evidence="9" id="KW-1185">Reference proteome</keyword>
<dbReference type="KEGG" id="wsu:WS1952"/>
<feature type="domain" description="Major facilitator superfamily (MFS) profile" evidence="7">
    <location>
        <begin position="197"/>
        <end position="412"/>
    </location>
</feature>
<feature type="transmembrane region" description="Helical" evidence="6">
    <location>
        <begin position="130"/>
        <end position="151"/>
    </location>
</feature>
<feature type="transmembrane region" description="Helical" evidence="6">
    <location>
        <begin position="288"/>
        <end position="308"/>
    </location>
</feature>
<feature type="transmembrane region" description="Helical" evidence="6">
    <location>
        <begin position="96"/>
        <end position="118"/>
    </location>
</feature>
<proteinExistence type="predicted"/>
<keyword evidence="4 6" id="KW-0472">Membrane</keyword>
<feature type="transmembrane region" description="Helical" evidence="6">
    <location>
        <begin position="157"/>
        <end position="176"/>
    </location>
</feature>
<organism evidence="9">
    <name type="scientific">Wolinella succinogenes (strain ATCC 29543 / DSM 1740 / CCUG 13145 / JCM 31913 / LMG 7466 / NCTC 11488 / FDC 602W)</name>
    <name type="common">Vibrio succinogenes</name>
    <dbReference type="NCBI Taxonomy" id="273121"/>
    <lineage>
        <taxon>Bacteria</taxon>
        <taxon>Pseudomonadati</taxon>
        <taxon>Campylobacterota</taxon>
        <taxon>Epsilonproteobacteria</taxon>
        <taxon>Campylobacterales</taxon>
        <taxon>Helicobacteraceae</taxon>
        <taxon>Wolinella</taxon>
    </lineage>
</organism>
<dbReference type="Gene3D" id="1.20.1250.20">
    <property type="entry name" value="MFS general substrate transporter like domains"/>
    <property type="match status" value="2"/>
</dbReference>
<feature type="transmembrane region" description="Helical" evidence="6">
    <location>
        <begin position="40"/>
        <end position="60"/>
    </location>
</feature>
<dbReference type="GO" id="GO:0022857">
    <property type="term" value="F:transmembrane transporter activity"/>
    <property type="evidence" value="ECO:0007669"/>
    <property type="project" value="InterPro"/>
</dbReference>
<dbReference type="AlphaFoldDB" id="Q7M811"/>
<dbReference type="InterPro" id="IPR036259">
    <property type="entry name" value="MFS_trans_sf"/>
</dbReference>
<dbReference type="eggNOG" id="COG0477">
    <property type="taxonomic scope" value="Bacteria"/>
</dbReference>
<evidence type="ECO:0000256" key="2">
    <source>
        <dbReference type="ARBA" id="ARBA00022692"/>
    </source>
</evidence>
<dbReference type="EMBL" id="BX571662">
    <property type="protein sequence ID" value="CAE10957.1"/>
    <property type="molecule type" value="Genomic_DNA"/>
</dbReference>
<keyword evidence="3 6" id="KW-1133">Transmembrane helix</keyword>
<keyword evidence="2 6" id="KW-0812">Transmembrane</keyword>
<dbReference type="CDD" id="cd17477">
    <property type="entry name" value="MFS_YcaD_like"/>
    <property type="match status" value="1"/>
</dbReference>
<dbReference type="InterPro" id="IPR005829">
    <property type="entry name" value="Sugar_transporter_CS"/>
</dbReference>
<feature type="transmembrane region" description="Helical" evidence="6">
    <location>
        <begin position="72"/>
        <end position="90"/>
    </location>
</feature>
<feature type="transmembrane region" description="Helical" evidence="6">
    <location>
        <begin position="197"/>
        <end position="223"/>
    </location>
</feature>
<feature type="transmembrane region" description="Helical" evidence="6">
    <location>
        <begin position="328"/>
        <end position="346"/>
    </location>
</feature>
<evidence type="ECO:0000256" key="3">
    <source>
        <dbReference type="ARBA" id="ARBA00022989"/>
    </source>
</evidence>
<feature type="compositionally biased region" description="Basic and acidic residues" evidence="5">
    <location>
        <begin position="393"/>
        <end position="412"/>
    </location>
</feature>
<feature type="region of interest" description="Disordered" evidence="5">
    <location>
        <begin position="386"/>
        <end position="412"/>
    </location>
</feature>
<evidence type="ECO:0000313" key="9">
    <source>
        <dbReference type="Proteomes" id="UP000000422"/>
    </source>
</evidence>
<name>Q7M811_WOLSU</name>
<dbReference type="InterPro" id="IPR020846">
    <property type="entry name" value="MFS_dom"/>
</dbReference>
<dbReference type="Pfam" id="PF07690">
    <property type="entry name" value="MFS_1"/>
    <property type="match status" value="1"/>
</dbReference>
<reference evidence="8 9" key="1">
    <citation type="journal article" date="2003" name="Proc. Natl. Acad. Sci. U.S.A.">
        <title>Complete genome sequence and analysis of Wolinella succinogenes.</title>
        <authorList>
            <person name="Baar C."/>
            <person name="Eppinger M."/>
            <person name="Raddatz G."/>
            <person name="Simon JM."/>
            <person name="Lanz C."/>
            <person name="Klimmek O."/>
            <person name="Nandakumar R."/>
            <person name="Gross R."/>
            <person name="Rosinus A."/>
            <person name="Keller H."/>
            <person name="Jagtap P."/>
            <person name="Linke B."/>
            <person name="Meyer F."/>
            <person name="Lederer H."/>
            <person name="Schuster S.C."/>
        </authorList>
    </citation>
    <scope>NUCLEOTIDE SEQUENCE [LARGE SCALE GENOMIC DNA]</scope>
    <source>
        <strain evidence="9">ATCC 29543 / DSM 1740 / CCUG 13145 / JCM 31913 / LMG 7466 / NCTC 11488 / FDC 602W</strain>
    </source>
</reference>
<dbReference type="RefSeq" id="WP_011139740.1">
    <property type="nucleotide sequence ID" value="NC_005090.1"/>
</dbReference>
<dbReference type="STRING" id="273121.WS1952"/>
<dbReference type="PROSITE" id="PS50850">
    <property type="entry name" value="MFS"/>
    <property type="match status" value="1"/>
</dbReference>
<evidence type="ECO:0000313" key="8">
    <source>
        <dbReference type="EMBL" id="CAE10957.1"/>
    </source>
</evidence>
<dbReference type="InterPro" id="IPR011701">
    <property type="entry name" value="MFS"/>
</dbReference>
<protein>
    <submittedName>
        <fullName evidence="8">TRANSMEMBRANE TRANSPORT PROTEIN-PERMEASE</fullName>
    </submittedName>
</protein>
<feature type="transmembrane region" description="Helical" evidence="6">
    <location>
        <begin position="235"/>
        <end position="251"/>
    </location>
</feature>
<dbReference type="SUPFAM" id="SSF103473">
    <property type="entry name" value="MFS general substrate transporter"/>
    <property type="match status" value="1"/>
</dbReference>
<dbReference type="InterPro" id="IPR047200">
    <property type="entry name" value="MFS_YcaD-like"/>
</dbReference>
<evidence type="ECO:0000256" key="1">
    <source>
        <dbReference type="ARBA" id="ARBA00004141"/>
    </source>
</evidence>
<feature type="transmembrane region" description="Helical" evidence="6">
    <location>
        <begin position="263"/>
        <end position="282"/>
    </location>
</feature>
<evidence type="ECO:0000259" key="7">
    <source>
        <dbReference type="PROSITE" id="PS50850"/>
    </source>
</evidence>
<dbReference type="PANTHER" id="PTHR23521">
    <property type="entry name" value="TRANSPORTER MFS SUPERFAMILY"/>
    <property type="match status" value="1"/>
</dbReference>
<evidence type="ECO:0000256" key="6">
    <source>
        <dbReference type="SAM" id="Phobius"/>
    </source>
</evidence>
<dbReference type="Proteomes" id="UP000000422">
    <property type="component" value="Chromosome"/>
</dbReference>
<dbReference type="PROSITE" id="PS00216">
    <property type="entry name" value="SUGAR_TRANSPORT_1"/>
    <property type="match status" value="1"/>
</dbReference>
<evidence type="ECO:0000256" key="4">
    <source>
        <dbReference type="ARBA" id="ARBA00023136"/>
    </source>
</evidence>
<dbReference type="GO" id="GO:0005886">
    <property type="term" value="C:plasma membrane"/>
    <property type="evidence" value="ECO:0007669"/>
    <property type="project" value="TreeGrafter"/>
</dbReference>
<sequence>MKRLFTLSSLFFSIFFLFVGNSLLISSAGVMLESQGVDKITIGVVNAGFFFGAILSAIAAHKVISRVGHIRSFSVFGSSLLLGVLLHTFIPWVEAWIALRVMVGFSYYGLLMVVESWLNEKSDSSIRSRILAFYTALFYVAFCFGLLILGMEKEHEKLFIISAILLSLSLIPVSLTKIKEPLLPPPSRLSLPHLFDIAPLALVGSLVAGVLVGGFFTMAPVFILERGMEVKEVSTFMGIAMAGGFLVQIPMGKFSDSYGRKRAIMLASALAFFSSLLAFFFYERIEVLYGSAFVLGCGIFTLYSLSLARANDRISDRSNVVEVSRSLLFSYGVGSMAAPLLLGGAMEWAGSSGFIGVYLFFSLALWLYASTREIVPKEQRSVYVSVPGSAGDRLPELDPRKEGENPKEWDAP</sequence>
<gene>
    <name evidence="8" type="ordered locus">WS1952</name>
</gene>